<protein>
    <submittedName>
        <fullName evidence="6">LysR family transcriptional regulator</fullName>
    </submittedName>
</protein>
<evidence type="ECO:0000256" key="1">
    <source>
        <dbReference type="ARBA" id="ARBA00009437"/>
    </source>
</evidence>
<dbReference type="GO" id="GO:0003700">
    <property type="term" value="F:DNA-binding transcription factor activity"/>
    <property type="evidence" value="ECO:0007669"/>
    <property type="project" value="InterPro"/>
</dbReference>
<dbReference type="SUPFAM" id="SSF53850">
    <property type="entry name" value="Periplasmic binding protein-like II"/>
    <property type="match status" value="1"/>
</dbReference>
<evidence type="ECO:0000256" key="2">
    <source>
        <dbReference type="ARBA" id="ARBA00023015"/>
    </source>
</evidence>
<gene>
    <name evidence="6" type="ORF">OS133_16610</name>
    <name evidence="7" type="ORF">OS134_04475</name>
</gene>
<keyword evidence="2" id="KW-0805">Transcription regulation</keyword>
<evidence type="ECO:0000313" key="6">
    <source>
        <dbReference type="EMBL" id="MDR8525248.1"/>
    </source>
</evidence>
<keyword evidence="3" id="KW-0238">DNA-binding</keyword>
<dbReference type="Gene3D" id="1.10.10.10">
    <property type="entry name" value="Winged helix-like DNA-binding domain superfamily/Winged helix DNA-binding domain"/>
    <property type="match status" value="1"/>
</dbReference>
<dbReference type="Pfam" id="PF00126">
    <property type="entry name" value="HTH_1"/>
    <property type="match status" value="1"/>
</dbReference>
<dbReference type="Proteomes" id="UP001259340">
    <property type="component" value="Unassembled WGS sequence"/>
</dbReference>
<evidence type="ECO:0000256" key="4">
    <source>
        <dbReference type="ARBA" id="ARBA00023163"/>
    </source>
</evidence>
<dbReference type="InterPro" id="IPR036390">
    <property type="entry name" value="WH_DNA-bd_sf"/>
</dbReference>
<dbReference type="Gene3D" id="3.40.190.290">
    <property type="match status" value="1"/>
</dbReference>
<dbReference type="PANTHER" id="PTHR30537:SF5">
    <property type="entry name" value="HTH-TYPE TRANSCRIPTIONAL ACTIVATOR TTDR-RELATED"/>
    <property type="match status" value="1"/>
</dbReference>
<dbReference type="Pfam" id="PF03466">
    <property type="entry name" value="LysR_substrate"/>
    <property type="match status" value="1"/>
</dbReference>
<dbReference type="InterPro" id="IPR000847">
    <property type="entry name" value="LysR_HTH_N"/>
</dbReference>
<dbReference type="RefSeq" id="WP_108944629.1">
    <property type="nucleotide sequence ID" value="NZ_JAPMLA010000002.1"/>
</dbReference>
<evidence type="ECO:0000259" key="5">
    <source>
        <dbReference type="PROSITE" id="PS50931"/>
    </source>
</evidence>
<dbReference type="PANTHER" id="PTHR30537">
    <property type="entry name" value="HTH-TYPE TRANSCRIPTIONAL REGULATOR"/>
    <property type="match status" value="1"/>
</dbReference>
<dbReference type="PROSITE" id="PS50931">
    <property type="entry name" value="HTH_LYSR"/>
    <property type="match status" value="1"/>
</dbReference>
<comment type="caution">
    <text evidence="6">The sequence shown here is derived from an EMBL/GenBank/DDBJ whole genome shotgun (WGS) entry which is preliminary data.</text>
</comment>
<reference evidence="7 9" key="1">
    <citation type="journal article" date="2022" name="bioRxiv">
        <title>Prophages regulate Shewanella fidelis 3313 motility and biofilm formation: implications for gut colonization dynamics in Ciona robusta.</title>
        <authorList>
            <person name="Natarajan O."/>
            <person name="Gibboney S.L."/>
            <person name="Young M.N."/>
            <person name="Lim S.J."/>
            <person name="Pluta N."/>
            <person name="Atkinson C.G."/>
            <person name="Leigh B.A."/>
            <person name="Liberti A."/>
            <person name="Kees E.D."/>
            <person name="Breitbart M."/>
            <person name="Gralnick J.A."/>
            <person name="Dishaw L.J."/>
        </authorList>
    </citation>
    <scope>NUCLEOTIDE SEQUENCE [LARGE SCALE GENOMIC DNA]</scope>
    <source>
        <strain evidence="7 9">JG4066</strain>
    </source>
</reference>
<reference evidence="6" key="2">
    <citation type="submission" date="2022-11" db="EMBL/GenBank/DDBJ databases">
        <title>Prophages regulate Shewanella fidelis motility and biofilm formation: implications for gut colonization dynamics in Ciona robusta.</title>
        <authorList>
            <person name="Natarajan O."/>
            <person name="Gibboney S.L."/>
            <person name="Young M.N."/>
            <person name="Lim S.J."/>
            <person name="Pluta N."/>
            <person name="Atkinson C.G.F."/>
            <person name="Leigh B.A."/>
            <person name="Liberti A."/>
            <person name="Kees E."/>
            <person name="Breitbart M."/>
            <person name="Gralnick J."/>
            <person name="Dishaw L.J."/>
        </authorList>
    </citation>
    <scope>NUCLEOTIDE SEQUENCE</scope>
    <source>
        <strain evidence="6">3313</strain>
    </source>
</reference>
<dbReference type="AlphaFoldDB" id="A0AAW8NPZ7"/>
<keyword evidence="4" id="KW-0804">Transcription</keyword>
<dbReference type="CDD" id="cd08422">
    <property type="entry name" value="PBP2_CrgA_like"/>
    <property type="match status" value="1"/>
</dbReference>
<dbReference type="InterPro" id="IPR036388">
    <property type="entry name" value="WH-like_DNA-bd_sf"/>
</dbReference>
<dbReference type="GO" id="GO:0006351">
    <property type="term" value="P:DNA-templated transcription"/>
    <property type="evidence" value="ECO:0007669"/>
    <property type="project" value="TreeGrafter"/>
</dbReference>
<proteinExistence type="inferred from homology"/>
<evidence type="ECO:0000313" key="7">
    <source>
        <dbReference type="EMBL" id="MDW4823331.1"/>
    </source>
</evidence>
<evidence type="ECO:0000313" key="9">
    <source>
        <dbReference type="Proteomes" id="UP001271263"/>
    </source>
</evidence>
<accession>A0AAW8NPZ7</accession>
<dbReference type="Proteomes" id="UP001271263">
    <property type="component" value="Unassembled WGS sequence"/>
</dbReference>
<sequence length="306" mass="34736">MYQDLNLADVRAFIVIAEKGSFTIAAEKLGCSRSHLSKQLTQLERYLGVTLITRTTRAQRLTEQGKFFFERCQHALDVMEQAVAKTVDDAHNLQGKININCVGGYIGEEIVNRLVNDFMSQHPNIQIHLDFSSQRVDLVLDEFDLVFRMGELEDSSLVARKLMDIVNCTLASPGYIAKNGRPSHPKELKQHLCVTGSVYHWNYHRVGNKTDKTEVTIAGSFLCKNGRVMKSSALAGNGIVRLPEIYCSAELDSGALVHVFDDWAILDTPLYLLYSKDQFQPARLRQFIEFTMQNFMRYVDLPEVRP</sequence>
<comment type="similarity">
    <text evidence="1">Belongs to the LysR transcriptional regulatory family.</text>
</comment>
<keyword evidence="9" id="KW-1185">Reference proteome</keyword>
<dbReference type="GO" id="GO:0043565">
    <property type="term" value="F:sequence-specific DNA binding"/>
    <property type="evidence" value="ECO:0007669"/>
    <property type="project" value="TreeGrafter"/>
</dbReference>
<dbReference type="InterPro" id="IPR005119">
    <property type="entry name" value="LysR_subst-bd"/>
</dbReference>
<organism evidence="6 8">
    <name type="scientific">Shewanella fidelis</name>
    <dbReference type="NCBI Taxonomy" id="173509"/>
    <lineage>
        <taxon>Bacteria</taxon>
        <taxon>Pseudomonadati</taxon>
        <taxon>Pseudomonadota</taxon>
        <taxon>Gammaproteobacteria</taxon>
        <taxon>Alteromonadales</taxon>
        <taxon>Shewanellaceae</taxon>
        <taxon>Shewanella</taxon>
    </lineage>
</organism>
<feature type="domain" description="HTH lysR-type" evidence="5">
    <location>
        <begin position="5"/>
        <end position="62"/>
    </location>
</feature>
<dbReference type="EMBL" id="JAPMLE010000001">
    <property type="protein sequence ID" value="MDR8525248.1"/>
    <property type="molecule type" value="Genomic_DNA"/>
</dbReference>
<evidence type="ECO:0000313" key="8">
    <source>
        <dbReference type="Proteomes" id="UP001259340"/>
    </source>
</evidence>
<evidence type="ECO:0000256" key="3">
    <source>
        <dbReference type="ARBA" id="ARBA00023125"/>
    </source>
</evidence>
<dbReference type="SUPFAM" id="SSF46785">
    <property type="entry name" value="Winged helix' DNA-binding domain"/>
    <property type="match status" value="1"/>
</dbReference>
<dbReference type="FunFam" id="1.10.10.10:FF:000001">
    <property type="entry name" value="LysR family transcriptional regulator"/>
    <property type="match status" value="1"/>
</dbReference>
<name>A0AAW8NPZ7_9GAMM</name>
<dbReference type="EMBL" id="JAPMLD010000001">
    <property type="protein sequence ID" value="MDW4823331.1"/>
    <property type="molecule type" value="Genomic_DNA"/>
</dbReference>
<dbReference type="InterPro" id="IPR058163">
    <property type="entry name" value="LysR-type_TF_proteobact-type"/>
</dbReference>